<proteinExistence type="predicted"/>
<accession>A0A1Z1MCV6</accession>
<evidence type="ECO:0000256" key="4">
    <source>
        <dbReference type="ARBA" id="ARBA00023276"/>
    </source>
</evidence>
<keyword evidence="2" id="KW-0602">Photosynthesis</keyword>
<sequence>MGLLVIGSTGTLGRQIVRKALNEGFQVKCLVRNFRKAAFLKEWGAELIYGDLTLPETIPLALLGITAVVDCSTTRPSDLYDIKLIDLQAKYVLIESAIKAEIKRFIFFSILSSDNYRDIELINLKLLIEDRLKKSSINYTIFKLTGFFQGLIPQYALPILDQDSIWITRERSLISYINTQDIAKITIKSLSISQFNKKVLPLVGIQGWTSLQIIELCEKISGKRAKISRVPVSLLKSITYIAKFFQWTWNISERLAFIEILSRGYEYSISMKEILYILKIDSNELESLENYMQEYFQSIMKKLKELNYQALNIGSTIDVQDF</sequence>
<dbReference type="PANTHER" id="PTHR47128">
    <property type="match status" value="1"/>
</dbReference>
<keyword evidence="3 6" id="KW-0934">Plastid</keyword>
<evidence type="ECO:0000259" key="5">
    <source>
        <dbReference type="Pfam" id="PF05368"/>
    </source>
</evidence>
<dbReference type="PANTHER" id="PTHR47128:SF2">
    <property type="entry name" value="PROTEIN HIGH CHLOROPHYLL FLUORESCENCE PHENOTYPE 244, CHLOROPLASTIC"/>
    <property type="match status" value="1"/>
</dbReference>
<evidence type="ECO:0000256" key="1">
    <source>
        <dbReference type="ARBA" id="ARBA00004474"/>
    </source>
</evidence>
<organism evidence="6">
    <name type="scientific">Alsidium seaforthii</name>
    <dbReference type="NCBI Taxonomy" id="2007182"/>
    <lineage>
        <taxon>Eukaryota</taxon>
        <taxon>Rhodophyta</taxon>
        <taxon>Florideophyceae</taxon>
        <taxon>Rhodymeniophycidae</taxon>
        <taxon>Ceramiales</taxon>
        <taxon>Rhodomelaceae</taxon>
        <taxon>Polysiphonioideae</taxon>
        <taxon>Alsidium</taxon>
    </lineage>
</organism>
<gene>
    <name evidence="6" type="primary">ycf39</name>
</gene>
<dbReference type="GO" id="GO:0009523">
    <property type="term" value="C:photosystem II"/>
    <property type="evidence" value="ECO:0007669"/>
    <property type="project" value="UniProtKB-KW"/>
</dbReference>
<evidence type="ECO:0000313" key="6">
    <source>
        <dbReference type="EMBL" id="ARW63927.1"/>
    </source>
</evidence>
<dbReference type="GO" id="GO:0015979">
    <property type="term" value="P:photosynthesis"/>
    <property type="evidence" value="ECO:0007669"/>
    <property type="project" value="UniProtKB-KW"/>
</dbReference>
<dbReference type="GO" id="GO:0009536">
    <property type="term" value="C:plastid"/>
    <property type="evidence" value="ECO:0007669"/>
    <property type="project" value="UniProtKB-SubCell"/>
</dbReference>
<feature type="domain" description="NmrA-like" evidence="5">
    <location>
        <begin position="3"/>
        <end position="244"/>
    </location>
</feature>
<keyword evidence="4" id="KW-0604">Photosystem II</keyword>
<dbReference type="EMBL" id="MF101430">
    <property type="protein sequence ID" value="ARW63927.1"/>
    <property type="molecule type" value="Genomic_DNA"/>
</dbReference>
<dbReference type="Pfam" id="PF05368">
    <property type="entry name" value="NmrA"/>
    <property type="match status" value="1"/>
</dbReference>
<dbReference type="InterPro" id="IPR036291">
    <property type="entry name" value="NAD(P)-bd_dom_sf"/>
</dbReference>
<reference evidence="6" key="1">
    <citation type="journal article" date="2017" name="J. Phycol.">
        <title>Analysis of chloroplast genomes and a supermatrix inform reclassification of the Rhodomelaceae (Rhodophyta).</title>
        <authorList>
            <person name="Diaz-Tapia P."/>
            <person name="Maggs C.A."/>
            <person name="West J.A."/>
            <person name="Verbruggen H."/>
        </authorList>
    </citation>
    <scope>NUCLEOTIDE SEQUENCE</scope>
    <source>
        <strain evidence="6">PD644</strain>
    </source>
</reference>
<dbReference type="RefSeq" id="YP_009395159.1">
    <property type="nucleotide sequence ID" value="NC_035276.1"/>
</dbReference>
<comment type="subcellular location">
    <subcellularLocation>
        <location evidence="1">Plastid</location>
    </subcellularLocation>
</comment>
<evidence type="ECO:0000256" key="2">
    <source>
        <dbReference type="ARBA" id="ARBA00022531"/>
    </source>
</evidence>
<evidence type="ECO:0000256" key="3">
    <source>
        <dbReference type="ARBA" id="ARBA00022640"/>
    </source>
</evidence>
<dbReference type="InterPro" id="IPR044256">
    <property type="entry name" value="HCF244-like"/>
</dbReference>
<keyword evidence="6" id="KW-0150">Chloroplast</keyword>
<name>A0A1Z1MCV6_9FLOR</name>
<dbReference type="AlphaFoldDB" id="A0A1Z1MCV6"/>
<dbReference type="Gene3D" id="3.40.50.720">
    <property type="entry name" value="NAD(P)-binding Rossmann-like Domain"/>
    <property type="match status" value="1"/>
</dbReference>
<dbReference type="SUPFAM" id="SSF51735">
    <property type="entry name" value="NAD(P)-binding Rossmann-fold domains"/>
    <property type="match status" value="1"/>
</dbReference>
<geneLocation type="chloroplast" evidence="6"/>
<dbReference type="GeneID" id="33357142"/>
<dbReference type="CDD" id="cd05243">
    <property type="entry name" value="SDR_a5"/>
    <property type="match status" value="1"/>
</dbReference>
<protein>
    <recommendedName>
        <fullName evidence="5">NmrA-like domain-containing protein</fullName>
    </recommendedName>
</protein>
<dbReference type="InterPro" id="IPR008030">
    <property type="entry name" value="NmrA-like"/>
</dbReference>